<dbReference type="SUPFAM" id="SSF53383">
    <property type="entry name" value="PLP-dependent transferases"/>
    <property type="match status" value="1"/>
</dbReference>
<dbReference type="Gene3D" id="3.90.1150.10">
    <property type="entry name" value="Aspartate Aminotransferase, domain 1"/>
    <property type="match status" value="1"/>
</dbReference>
<dbReference type="RefSeq" id="WP_007062151.1">
    <property type="nucleotide sequence ID" value="NZ_ACVI01000059.1"/>
</dbReference>
<dbReference type="InterPro" id="IPR015422">
    <property type="entry name" value="PyrdxlP-dep_Trfase_small"/>
</dbReference>
<dbReference type="Proteomes" id="UP000004198">
    <property type="component" value="Unassembled WGS sequence"/>
</dbReference>
<dbReference type="OrthoDB" id="9813612at2"/>
<sequence length="369" mass="42574">MEHGGDIYTEGILKGREILDFSSNINPLGVPKSFTNNLDEAIKAVEKYPDAEYRSLKKCIKEYLDFSVDYFKCGANDKNYKKSEFFISEKDIILGNGAAEIIDLSISCFKKVCIAVPSFMEYEKNALKWGCDVIYSTMKKDMTYDYEDILLQTQKSDVLIIGNPNNPNGGIIDKDKFKKILDFCEENNKTIIIDEAFIEFTGKNNFSFLEKMKNYKCILIIRALTKFFALPGIRIGYGISKNQELIDKIKSKQNPWNVNCFAEIAAKYVLKDRNYIEDSLTWIDEERKYMVSNLKKVGLIEEVYNTYSNFVLCKLKSLHCDELYKICLDKGIAIRKCDNFKTLNDKYIRLAIKNREGNDKIIKLLNSLS</sequence>
<proteinExistence type="predicted"/>
<evidence type="ECO:0000313" key="6">
    <source>
        <dbReference type="Proteomes" id="UP000004198"/>
    </source>
</evidence>
<name>C6PWU9_9CLOT</name>
<organism evidence="5 6">
    <name type="scientific">Clostridium carboxidivorans P7</name>
    <dbReference type="NCBI Taxonomy" id="536227"/>
    <lineage>
        <taxon>Bacteria</taxon>
        <taxon>Bacillati</taxon>
        <taxon>Bacillota</taxon>
        <taxon>Clostridia</taxon>
        <taxon>Eubacteriales</taxon>
        <taxon>Clostridiaceae</taxon>
        <taxon>Clostridium</taxon>
    </lineage>
</organism>
<evidence type="ECO:0000313" key="5">
    <source>
        <dbReference type="EMBL" id="EET86255.1"/>
    </source>
</evidence>
<evidence type="ECO:0000256" key="1">
    <source>
        <dbReference type="ARBA" id="ARBA00022576"/>
    </source>
</evidence>
<gene>
    <name evidence="5" type="ORF">CcarbDRAFT_3266</name>
</gene>
<dbReference type="EMBL" id="ACVI01000059">
    <property type="protein sequence ID" value="EET86255.1"/>
    <property type="molecule type" value="Genomic_DNA"/>
</dbReference>
<dbReference type="CDD" id="cd00609">
    <property type="entry name" value="AAT_like"/>
    <property type="match status" value="1"/>
</dbReference>
<keyword evidence="2 5" id="KW-0808">Transferase</keyword>
<dbReference type="Gene3D" id="3.40.640.10">
    <property type="entry name" value="Type I PLP-dependent aspartate aminotransferase-like (Major domain)"/>
    <property type="match status" value="1"/>
</dbReference>
<accession>C6PWU9</accession>
<dbReference type="PANTHER" id="PTHR43643:SF3">
    <property type="entry name" value="HISTIDINOL-PHOSPHATE AMINOTRANSFERASE"/>
    <property type="match status" value="1"/>
</dbReference>
<comment type="caution">
    <text evidence="5">The sequence shown here is derived from an EMBL/GenBank/DDBJ whole genome shotgun (WGS) entry which is preliminary data.</text>
</comment>
<evidence type="ECO:0000256" key="3">
    <source>
        <dbReference type="ARBA" id="ARBA00022898"/>
    </source>
</evidence>
<evidence type="ECO:0000256" key="2">
    <source>
        <dbReference type="ARBA" id="ARBA00022679"/>
    </source>
</evidence>
<dbReference type="GO" id="GO:0008483">
    <property type="term" value="F:transaminase activity"/>
    <property type="evidence" value="ECO:0007669"/>
    <property type="project" value="UniProtKB-KW"/>
</dbReference>
<keyword evidence="6" id="KW-1185">Reference proteome</keyword>
<dbReference type="InterPro" id="IPR015421">
    <property type="entry name" value="PyrdxlP-dep_Trfase_major"/>
</dbReference>
<protein>
    <submittedName>
        <fullName evidence="5">Aminotransferase class I and II</fullName>
    </submittedName>
</protein>
<feature type="domain" description="Aminotransferase class I/classII large" evidence="4">
    <location>
        <begin position="17"/>
        <end position="362"/>
    </location>
</feature>
<evidence type="ECO:0000259" key="4">
    <source>
        <dbReference type="Pfam" id="PF00155"/>
    </source>
</evidence>
<keyword evidence="1 5" id="KW-0032">Aminotransferase</keyword>
<dbReference type="GO" id="GO:0030170">
    <property type="term" value="F:pyridoxal phosphate binding"/>
    <property type="evidence" value="ECO:0007669"/>
    <property type="project" value="InterPro"/>
</dbReference>
<dbReference type="InterPro" id="IPR050106">
    <property type="entry name" value="HistidinolP_aminotransfase"/>
</dbReference>
<dbReference type="PATRIC" id="fig|536227.13.peg.3243"/>
<dbReference type="AlphaFoldDB" id="C6PWU9"/>
<dbReference type="STRING" id="536227.Ccar_15475"/>
<keyword evidence="3" id="KW-0663">Pyridoxal phosphate</keyword>
<dbReference type="Pfam" id="PF00155">
    <property type="entry name" value="Aminotran_1_2"/>
    <property type="match status" value="1"/>
</dbReference>
<dbReference type="InterPro" id="IPR004839">
    <property type="entry name" value="Aminotransferase_I/II_large"/>
</dbReference>
<dbReference type="eggNOG" id="COG0079">
    <property type="taxonomic scope" value="Bacteria"/>
</dbReference>
<dbReference type="KEGG" id="cck:Ccar_15475"/>
<reference evidence="5 6" key="1">
    <citation type="submission" date="2009-06" db="EMBL/GenBank/DDBJ databases">
        <title>The draft genome of Clostridium carboxidivorans P7.</title>
        <authorList>
            <consortium name="US DOE Joint Genome Institute (JGI-PGF)"/>
            <person name="Lucas S."/>
            <person name="Copeland A."/>
            <person name="Lapidus A."/>
            <person name="Glavina del Rio T."/>
            <person name="Tice H."/>
            <person name="Bruce D."/>
            <person name="Goodwin L."/>
            <person name="Pitluck S."/>
            <person name="Larimer F."/>
            <person name="Land M.L."/>
            <person name="Hauser L."/>
            <person name="Hemme C.L."/>
        </authorList>
    </citation>
    <scope>NUCLEOTIDE SEQUENCE [LARGE SCALE GENOMIC DNA]</scope>
    <source>
        <strain evidence="5 6">P7</strain>
    </source>
</reference>
<dbReference type="PANTHER" id="PTHR43643">
    <property type="entry name" value="HISTIDINOL-PHOSPHATE AMINOTRANSFERASE 2"/>
    <property type="match status" value="1"/>
</dbReference>
<dbReference type="InterPro" id="IPR015424">
    <property type="entry name" value="PyrdxlP-dep_Trfase"/>
</dbReference>